<accession>A0AB39VKQ0</accession>
<dbReference type="EMBL" id="CP165628">
    <property type="protein sequence ID" value="XDU70559.1"/>
    <property type="molecule type" value="Genomic_DNA"/>
</dbReference>
<organism evidence="1">
    <name type="scientific">Rouxiella sp. WC2420</name>
    <dbReference type="NCBI Taxonomy" id="3234145"/>
    <lineage>
        <taxon>Bacteria</taxon>
        <taxon>Pseudomonadati</taxon>
        <taxon>Pseudomonadota</taxon>
        <taxon>Gammaproteobacteria</taxon>
        <taxon>Enterobacterales</taxon>
        <taxon>Yersiniaceae</taxon>
        <taxon>Rouxiella</taxon>
    </lineage>
</organism>
<proteinExistence type="predicted"/>
<dbReference type="AlphaFoldDB" id="A0AB39VKQ0"/>
<gene>
    <name evidence="1" type="ORF">AB3G37_13260</name>
</gene>
<reference evidence="1" key="1">
    <citation type="submission" date="2024-07" db="EMBL/GenBank/DDBJ databases">
        <authorList>
            <person name="Biller S.J."/>
        </authorList>
    </citation>
    <scope>NUCLEOTIDE SEQUENCE</scope>
    <source>
        <strain evidence="1">WC2420</strain>
    </source>
</reference>
<protein>
    <submittedName>
        <fullName evidence="1">Uncharacterized protein</fullName>
    </submittedName>
</protein>
<dbReference type="RefSeq" id="WP_009638066.1">
    <property type="nucleotide sequence ID" value="NZ_CP165628.1"/>
</dbReference>
<sequence>MTIDNGGQAFARPYSKDDWLEEHNYAQDGMTLRDYLATNAMLGAIITQGSAMTSSNYGDLSEAAYAIADAMITERNKS</sequence>
<evidence type="ECO:0000313" key="1">
    <source>
        <dbReference type="EMBL" id="XDU70559.1"/>
    </source>
</evidence>
<name>A0AB39VKQ0_9GAMM</name>